<organism evidence="1 2">
    <name type="scientific">Nocardiopsis rhodophaea</name>
    <dbReference type="NCBI Taxonomy" id="280238"/>
    <lineage>
        <taxon>Bacteria</taxon>
        <taxon>Bacillati</taxon>
        <taxon>Actinomycetota</taxon>
        <taxon>Actinomycetes</taxon>
        <taxon>Streptosporangiales</taxon>
        <taxon>Nocardiopsidaceae</taxon>
        <taxon>Nocardiopsis</taxon>
    </lineage>
</organism>
<name>A0ABP5EJH3_9ACTN</name>
<accession>A0ABP5EJH3</accession>
<gene>
    <name evidence="1" type="ORF">GCM10009799_25380</name>
</gene>
<comment type="caution">
    <text evidence="1">The sequence shown here is derived from an EMBL/GenBank/DDBJ whole genome shotgun (WGS) entry which is preliminary data.</text>
</comment>
<proteinExistence type="predicted"/>
<dbReference type="EMBL" id="BAAAPC010000009">
    <property type="protein sequence ID" value="GAA1997279.1"/>
    <property type="molecule type" value="Genomic_DNA"/>
</dbReference>
<evidence type="ECO:0000313" key="2">
    <source>
        <dbReference type="Proteomes" id="UP001501585"/>
    </source>
</evidence>
<dbReference type="Proteomes" id="UP001501585">
    <property type="component" value="Unassembled WGS sequence"/>
</dbReference>
<sequence length="69" mass="7634">MGENPGCVGGQGVAYDFGEGLARDGVYDVVAHAERTEALPLQLFQLAPREWQLLAEFDHGRIGEWVHRP</sequence>
<evidence type="ECO:0000313" key="1">
    <source>
        <dbReference type="EMBL" id="GAA1997279.1"/>
    </source>
</evidence>
<protein>
    <submittedName>
        <fullName evidence="1">Uncharacterized protein</fullName>
    </submittedName>
</protein>
<keyword evidence="2" id="KW-1185">Reference proteome</keyword>
<reference evidence="2" key="1">
    <citation type="journal article" date="2019" name="Int. J. Syst. Evol. Microbiol.">
        <title>The Global Catalogue of Microorganisms (GCM) 10K type strain sequencing project: providing services to taxonomists for standard genome sequencing and annotation.</title>
        <authorList>
            <consortium name="The Broad Institute Genomics Platform"/>
            <consortium name="The Broad Institute Genome Sequencing Center for Infectious Disease"/>
            <person name="Wu L."/>
            <person name="Ma J."/>
        </authorList>
    </citation>
    <scope>NUCLEOTIDE SEQUENCE [LARGE SCALE GENOMIC DNA]</scope>
    <source>
        <strain evidence="2">JCM 15313</strain>
    </source>
</reference>